<sequence>MTTNQSINQLISFYNNQEQQQQLANKDSEDCYQINLQQWLSLGQPQETTQKQQQRAINNRRSFSRPPPPIPPRRHKKTNSLIIPTPINQTEEIQQKNLSTIPLGPFRKSIQSLWVTLIRLHFLQIHSFYHDNINNQKIILPGHVIRSMWIKSGLDLNTLSDIWDSIDKEKRGGLNFEEFLLGMYEITKVREKRGLWTRPSESGSTESKKKNVSDDRMTSTTTTTTGRRTPPLIPSGSRSGSICSSSASSCSLLDDPIDILLLPTPHHLHPFSHLLHKNIHHHRDHAQHSALLPHNNPNPNHLF</sequence>
<evidence type="ECO:0000256" key="1">
    <source>
        <dbReference type="SAM" id="MobiDB-lite"/>
    </source>
</evidence>
<evidence type="ECO:0000259" key="2">
    <source>
        <dbReference type="PROSITE" id="PS50031"/>
    </source>
</evidence>
<dbReference type="VEuPathDB" id="FungiDB:PSHT_09053"/>
<dbReference type="VEuPathDB" id="FungiDB:PSTT_08935"/>
<accession>A0A2S4VAR1</accession>
<reference evidence="3" key="1">
    <citation type="submission" date="2017-12" db="EMBL/GenBank/DDBJ databases">
        <title>Gene loss provides genomic basis for host adaptation in cereal stripe rust fungi.</title>
        <authorList>
            <person name="Xia C."/>
        </authorList>
    </citation>
    <scope>NUCLEOTIDE SEQUENCE [LARGE SCALE GENOMIC DNA]</scope>
    <source>
        <strain evidence="3">93-210</strain>
    </source>
</reference>
<feature type="domain" description="EH" evidence="2">
    <location>
        <begin position="121"/>
        <end position="201"/>
    </location>
</feature>
<feature type="compositionally biased region" description="Low complexity" evidence="1">
    <location>
        <begin position="218"/>
        <end position="242"/>
    </location>
</feature>
<comment type="caution">
    <text evidence="3">The sequence shown here is derived from an EMBL/GenBank/DDBJ whole genome shotgun (WGS) entry which is preliminary data.</text>
</comment>
<feature type="region of interest" description="Disordered" evidence="1">
    <location>
        <begin position="45"/>
        <end position="79"/>
    </location>
</feature>
<feature type="compositionally biased region" description="Low complexity" evidence="1">
    <location>
        <begin position="45"/>
        <end position="61"/>
    </location>
</feature>
<dbReference type="Gene3D" id="1.10.238.10">
    <property type="entry name" value="EF-hand"/>
    <property type="match status" value="1"/>
</dbReference>
<dbReference type="InterPro" id="IPR000261">
    <property type="entry name" value="EH_dom"/>
</dbReference>
<evidence type="ECO:0000313" key="3">
    <source>
        <dbReference type="EMBL" id="POW06520.1"/>
    </source>
</evidence>
<dbReference type="InterPro" id="IPR011992">
    <property type="entry name" value="EF-hand-dom_pair"/>
</dbReference>
<dbReference type="Pfam" id="PF12763">
    <property type="entry name" value="EH"/>
    <property type="match status" value="1"/>
</dbReference>
<feature type="region of interest" description="Disordered" evidence="1">
    <location>
        <begin position="195"/>
        <end position="242"/>
    </location>
</feature>
<gene>
    <name evidence="3" type="ORF">PSTT_08935</name>
</gene>
<feature type="compositionally biased region" description="Basic and acidic residues" evidence="1">
    <location>
        <begin position="206"/>
        <end position="217"/>
    </location>
</feature>
<proteinExistence type="predicted"/>
<keyword evidence="4" id="KW-1185">Reference proteome</keyword>
<feature type="region of interest" description="Disordered" evidence="1">
    <location>
        <begin position="280"/>
        <end position="303"/>
    </location>
</feature>
<name>A0A2S4VAR1_9BASI</name>
<dbReference type="EMBL" id="PKSL01000085">
    <property type="protein sequence ID" value="POW06520.1"/>
    <property type="molecule type" value="Genomic_DNA"/>
</dbReference>
<dbReference type="AlphaFoldDB" id="A0A2S4VAR1"/>
<protein>
    <recommendedName>
        <fullName evidence="2">EH domain-containing protein</fullName>
    </recommendedName>
</protein>
<dbReference type="Proteomes" id="UP000239156">
    <property type="component" value="Unassembled WGS sequence"/>
</dbReference>
<dbReference type="PROSITE" id="PS50031">
    <property type="entry name" value="EH"/>
    <property type="match status" value="1"/>
</dbReference>
<evidence type="ECO:0000313" key="4">
    <source>
        <dbReference type="Proteomes" id="UP000239156"/>
    </source>
</evidence>
<organism evidence="3 4">
    <name type="scientific">Puccinia striiformis</name>
    <dbReference type="NCBI Taxonomy" id="27350"/>
    <lineage>
        <taxon>Eukaryota</taxon>
        <taxon>Fungi</taxon>
        <taxon>Dikarya</taxon>
        <taxon>Basidiomycota</taxon>
        <taxon>Pucciniomycotina</taxon>
        <taxon>Pucciniomycetes</taxon>
        <taxon>Pucciniales</taxon>
        <taxon>Pucciniaceae</taxon>
        <taxon>Puccinia</taxon>
    </lineage>
</organism>
<feature type="compositionally biased region" description="Low complexity" evidence="1">
    <location>
        <begin position="291"/>
        <end position="303"/>
    </location>
</feature>
<dbReference type="SUPFAM" id="SSF47473">
    <property type="entry name" value="EF-hand"/>
    <property type="match status" value="1"/>
</dbReference>